<dbReference type="PROSITE" id="PS00216">
    <property type="entry name" value="SUGAR_TRANSPORT_1"/>
    <property type="match status" value="1"/>
</dbReference>
<evidence type="ECO:0000256" key="11">
    <source>
        <dbReference type="SAM" id="Phobius"/>
    </source>
</evidence>
<evidence type="ECO:0000256" key="2">
    <source>
        <dbReference type="ARBA" id="ARBA00010992"/>
    </source>
</evidence>
<dbReference type="AlphaFoldDB" id="A0AAJ8KXT2"/>
<dbReference type="GeneID" id="28971225"/>
<feature type="transmembrane region" description="Helical" evidence="11">
    <location>
        <begin position="330"/>
        <end position="351"/>
    </location>
</feature>
<keyword evidence="14" id="KW-1185">Reference proteome</keyword>
<proteinExistence type="inferred from homology"/>
<dbReference type="InterPro" id="IPR005829">
    <property type="entry name" value="Sugar_transporter_CS"/>
</dbReference>
<dbReference type="GO" id="GO:0005886">
    <property type="term" value="C:plasma membrane"/>
    <property type="evidence" value="ECO:0007669"/>
    <property type="project" value="UniProtKB-SubCell"/>
</dbReference>
<feature type="transmembrane region" description="Helical" evidence="11">
    <location>
        <begin position="173"/>
        <end position="195"/>
    </location>
</feature>
<feature type="transmembrane region" description="Helical" evidence="11">
    <location>
        <begin position="114"/>
        <end position="134"/>
    </location>
</feature>
<keyword evidence="7 11" id="KW-0472">Membrane</keyword>
<dbReference type="Gene3D" id="1.20.1250.20">
    <property type="entry name" value="MFS general substrate transporter like domains"/>
    <property type="match status" value="1"/>
</dbReference>
<keyword evidence="3 9" id="KW-0813">Transport</keyword>
<feature type="domain" description="Major facilitator superfamily (MFS) profile" evidence="12">
    <location>
        <begin position="47"/>
        <end position="491"/>
    </location>
</feature>
<feature type="transmembrane region" description="Helical" evidence="11">
    <location>
        <begin position="201"/>
        <end position="223"/>
    </location>
</feature>
<evidence type="ECO:0000256" key="6">
    <source>
        <dbReference type="ARBA" id="ARBA00022989"/>
    </source>
</evidence>
<reference evidence="13" key="1">
    <citation type="submission" date="2013-07" db="EMBL/GenBank/DDBJ databases">
        <authorList>
            <consortium name="The Broad Institute Genome Sequencing Platform"/>
            <person name="Cuomo C."/>
            <person name="Litvintseva A."/>
            <person name="Chen Y."/>
            <person name="Heitman J."/>
            <person name="Sun S."/>
            <person name="Springer D."/>
            <person name="Dromer F."/>
            <person name="Young S.K."/>
            <person name="Zeng Q."/>
            <person name="Gargeya S."/>
            <person name="Fitzgerald M."/>
            <person name="Abouelleil A."/>
            <person name="Alvarado L."/>
            <person name="Berlin A.M."/>
            <person name="Chapman S.B."/>
            <person name="Dewar J."/>
            <person name="Goldberg J."/>
            <person name="Griggs A."/>
            <person name="Gujja S."/>
            <person name="Hansen M."/>
            <person name="Howarth C."/>
            <person name="Imamovic A."/>
            <person name="Larimer J."/>
            <person name="McCowan C."/>
            <person name="Murphy C."/>
            <person name="Pearson M."/>
            <person name="Priest M."/>
            <person name="Roberts A."/>
            <person name="Saif S."/>
            <person name="Shea T."/>
            <person name="Sykes S."/>
            <person name="Wortman J."/>
            <person name="Nusbaum C."/>
            <person name="Birren B."/>
        </authorList>
    </citation>
    <scope>NUCLEOTIDE SEQUENCE</scope>
    <source>
        <strain evidence="13">CBS 10117</strain>
    </source>
</reference>
<evidence type="ECO:0000256" key="3">
    <source>
        <dbReference type="ARBA" id="ARBA00022448"/>
    </source>
</evidence>
<dbReference type="RefSeq" id="XP_018260601.2">
    <property type="nucleotide sequence ID" value="XM_018410791.2"/>
</dbReference>
<dbReference type="PROSITE" id="PS00217">
    <property type="entry name" value="SUGAR_TRANSPORT_2"/>
    <property type="match status" value="1"/>
</dbReference>
<evidence type="ECO:0000256" key="7">
    <source>
        <dbReference type="ARBA" id="ARBA00023136"/>
    </source>
</evidence>
<dbReference type="InterPro" id="IPR003663">
    <property type="entry name" value="Sugar/inositol_transpt"/>
</dbReference>
<feature type="transmembrane region" description="Helical" evidence="11">
    <location>
        <begin position="295"/>
        <end position="318"/>
    </location>
</feature>
<feature type="region of interest" description="Disordered" evidence="10">
    <location>
        <begin position="527"/>
        <end position="564"/>
    </location>
</feature>
<dbReference type="Pfam" id="PF00083">
    <property type="entry name" value="Sugar_tr"/>
    <property type="match status" value="1"/>
</dbReference>
<dbReference type="InterPro" id="IPR020846">
    <property type="entry name" value="MFS_dom"/>
</dbReference>
<gene>
    <name evidence="13" type="ORF">I303_108148</name>
</gene>
<dbReference type="PROSITE" id="PS50850">
    <property type="entry name" value="MFS"/>
    <property type="match status" value="1"/>
</dbReference>
<reference evidence="13" key="2">
    <citation type="submission" date="2024-02" db="EMBL/GenBank/DDBJ databases">
        <title>Comparative genomics of Cryptococcus and Kwoniella reveals pathogenesis evolution and contrasting modes of karyotype evolution via chromosome fusion or intercentromeric recombination.</title>
        <authorList>
            <person name="Coelho M.A."/>
            <person name="David-Palma M."/>
            <person name="Shea T."/>
            <person name="Bowers K."/>
            <person name="McGinley-Smith S."/>
            <person name="Mohammad A.W."/>
            <person name="Gnirke A."/>
            <person name="Yurkov A.M."/>
            <person name="Nowrousian M."/>
            <person name="Sun S."/>
            <person name="Cuomo C.A."/>
            <person name="Heitman J."/>
        </authorList>
    </citation>
    <scope>NUCLEOTIDE SEQUENCE</scope>
    <source>
        <strain evidence="13">CBS 10117</strain>
    </source>
</reference>
<keyword evidence="5 11" id="KW-0812">Transmembrane</keyword>
<evidence type="ECO:0000256" key="8">
    <source>
        <dbReference type="ARBA" id="ARBA00049119"/>
    </source>
</evidence>
<feature type="transmembrane region" description="Helical" evidence="11">
    <location>
        <begin position="435"/>
        <end position="457"/>
    </location>
</feature>
<feature type="transmembrane region" description="Helical" evidence="11">
    <location>
        <begin position="400"/>
        <end position="423"/>
    </location>
</feature>
<accession>A0AAJ8KXT2</accession>
<dbReference type="FunFam" id="1.20.1250.20:FF:000073">
    <property type="entry name" value="MFS myo-inositol transporter, putative"/>
    <property type="match status" value="1"/>
</dbReference>
<dbReference type="PRINTS" id="PR00171">
    <property type="entry name" value="SUGRTRNSPORT"/>
</dbReference>
<keyword evidence="4" id="KW-1003">Cell membrane</keyword>
<dbReference type="PANTHER" id="PTHR48020:SF12">
    <property type="entry name" value="PROTON MYO-INOSITOL COTRANSPORTER"/>
    <property type="match status" value="1"/>
</dbReference>
<evidence type="ECO:0000259" key="12">
    <source>
        <dbReference type="PROSITE" id="PS50850"/>
    </source>
</evidence>
<evidence type="ECO:0000256" key="5">
    <source>
        <dbReference type="ARBA" id="ARBA00022692"/>
    </source>
</evidence>
<comment type="catalytic activity">
    <reaction evidence="8">
        <text>myo-inositol(out) + H(+)(out) = myo-inositol(in) + H(+)(in)</text>
        <dbReference type="Rhea" id="RHEA:60364"/>
        <dbReference type="ChEBI" id="CHEBI:15378"/>
        <dbReference type="ChEBI" id="CHEBI:17268"/>
    </reaction>
</comment>
<evidence type="ECO:0000256" key="1">
    <source>
        <dbReference type="ARBA" id="ARBA00004651"/>
    </source>
</evidence>
<protein>
    <recommendedName>
        <fullName evidence="12">Major facilitator superfamily (MFS) profile domain-containing protein</fullName>
    </recommendedName>
</protein>
<keyword evidence="6 11" id="KW-1133">Transmembrane helix</keyword>
<name>A0AAJ8KXT2_9TREE</name>
<dbReference type="EMBL" id="CP144540">
    <property type="protein sequence ID" value="WWC65530.1"/>
    <property type="molecule type" value="Genomic_DNA"/>
</dbReference>
<dbReference type="NCBIfam" id="TIGR00879">
    <property type="entry name" value="SP"/>
    <property type="match status" value="1"/>
</dbReference>
<organism evidence="13 14">
    <name type="scientific">Kwoniella dejecticola CBS 10117</name>
    <dbReference type="NCBI Taxonomy" id="1296121"/>
    <lineage>
        <taxon>Eukaryota</taxon>
        <taxon>Fungi</taxon>
        <taxon>Dikarya</taxon>
        <taxon>Basidiomycota</taxon>
        <taxon>Agaricomycotina</taxon>
        <taxon>Tremellomycetes</taxon>
        <taxon>Tremellales</taxon>
        <taxon>Cryptococcaceae</taxon>
        <taxon>Kwoniella</taxon>
    </lineage>
</organism>
<dbReference type="GO" id="GO:0005365">
    <property type="term" value="F:myo-inositol transmembrane transporter activity"/>
    <property type="evidence" value="ECO:0007669"/>
    <property type="project" value="UniProtKB-ARBA"/>
</dbReference>
<sequence>MSNPKSANKQHGTGSEGGFPDFSLNMIDEDLIRAENDDKLTVYLFFLILAAAMAGFLFGYDTAVVGVALPLIGDDLGHELSASQQEIVTAGTTIGAIFGSAILGALADRLGRKWSLTIADTFFTVGAILIASSYSLAQIIVGRVVLGVGVGGAAVIAPMYITELAPTAVRGRCIGINALFIPVGQVVAAGIGAGVQQMQHGWRLLFALGVVPSMVQLVLMHWLPESPRVLILRKQTHEARKVMQKVYKNASDAQIEFKLRVAEEYVAATTKLQSELTLRQRLHKLWHTKAYRRPILTVSGLQFFGQLCGFNALLYYAGTLFGLLGLSNPALGALIPSGVNALFLIIGMSLVDRVGRRGLLIWFGPLMIAGLVWNIASFYYLCQPTGGFLDTSFSYDRGQVGVVIGGIVLFTMGFGMTYSHLAWYQSEFLALEIRASGSAIATTTCWIANLVVSVSFLSELETLTPSGTYGLYLAFVVAGYIFVVFCYPESKGLSIDEIATVFHDSFGIKKSVEMRRAKAELREKWAKENKGQPHDVAQKAKDTAHLEFAARPTRGFRDDRVEQA</sequence>
<evidence type="ECO:0000256" key="9">
    <source>
        <dbReference type="RuleBase" id="RU003346"/>
    </source>
</evidence>
<dbReference type="InterPro" id="IPR005828">
    <property type="entry name" value="MFS_sugar_transport-like"/>
</dbReference>
<evidence type="ECO:0000313" key="13">
    <source>
        <dbReference type="EMBL" id="WWC65530.1"/>
    </source>
</evidence>
<feature type="compositionally biased region" description="Basic and acidic residues" evidence="10">
    <location>
        <begin position="555"/>
        <end position="564"/>
    </location>
</feature>
<dbReference type="Proteomes" id="UP000078595">
    <property type="component" value="Chromosome 11"/>
</dbReference>
<feature type="compositionally biased region" description="Basic and acidic residues" evidence="10">
    <location>
        <begin position="527"/>
        <end position="545"/>
    </location>
</feature>
<dbReference type="PANTHER" id="PTHR48020">
    <property type="entry name" value="PROTON MYO-INOSITOL COTRANSPORTER"/>
    <property type="match status" value="1"/>
</dbReference>
<comment type="similarity">
    <text evidence="2 9">Belongs to the major facilitator superfamily. Sugar transporter (TC 2.A.1.1) family.</text>
</comment>
<feature type="transmembrane region" description="Helical" evidence="11">
    <location>
        <begin position="40"/>
        <end position="60"/>
    </location>
</feature>
<evidence type="ECO:0000256" key="4">
    <source>
        <dbReference type="ARBA" id="ARBA00022475"/>
    </source>
</evidence>
<evidence type="ECO:0000313" key="14">
    <source>
        <dbReference type="Proteomes" id="UP000078595"/>
    </source>
</evidence>
<comment type="subcellular location">
    <subcellularLocation>
        <location evidence="1">Cell membrane</location>
        <topology evidence="1">Multi-pass membrane protein</topology>
    </subcellularLocation>
</comment>
<dbReference type="InterPro" id="IPR050814">
    <property type="entry name" value="Myo-inositol_Transporter"/>
</dbReference>
<dbReference type="SUPFAM" id="SSF103473">
    <property type="entry name" value="MFS general substrate transporter"/>
    <property type="match status" value="1"/>
</dbReference>
<dbReference type="GO" id="GO:1904679">
    <property type="term" value="P:myo-inositol import across plasma membrane"/>
    <property type="evidence" value="ECO:0007669"/>
    <property type="project" value="UniProtKB-ARBA"/>
</dbReference>
<dbReference type="InterPro" id="IPR036259">
    <property type="entry name" value="MFS_trans_sf"/>
</dbReference>
<evidence type="ECO:0000256" key="10">
    <source>
        <dbReference type="SAM" id="MobiDB-lite"/>
    </source>
</evidence>
<feature type="transmembrane region" description="Helical" evidence="11">
    <location>
        <begin position="87"/>
        <end position="107"/>
    </location>
</feature>
<feature type="transmembrane region" description="Helical" evidence="11">
    <location>
        <begin position="358"/>
        <end position="380"/>
    </location>
</feature>
<feature type="transmembrane region" description="Helical" evidence="11">
    <location>
        <begin position="140"/>
        <end position="161"/>
    </location>
</feature>
<dbReference type="KEGG" id="kdj:28971225"/>
<feature type="transmembrane region" description="Helical" evidence="11">
    <location>
        <begin position="469"/>
        <end position="487"/>
    </location>
</feature>